<accession>A0A0C2JJU4</accession>
<sequence>MIPERFLNQAPNPKKLVCIHYFAKWCTACESMAKEIQNIQAEFKDCDFKTVDIELNISESDVTSILVLPTVNIYFQNELKYKVAGYSEGALKDALENVLNEIRLQQTTIR</sequence>
<keyword evidence="3" id="KW-1185">Reference proteome</keyword>
<dbReference type="Gene3D" id="3.40.30.10">
    <property type="entry name" value="Glutaredoxin"/>
    <property type="match status" value="1"/>
</dbReference>
<evidence type="ECO:0000259" key="1">
    <source>
        <dbReference type="Pfam" id="PF00085"/>
    </source>
</evidence>
<dbReference type="Pfam" id="PF00085">
    <property type="entry name" value="Thioredoxin"/>
    <property type="match status" value="1"/>
</dbReference>
<dbReference type="InterPro" id="IPR013766">
    <property type="entry name" value="Thioredoxin_domain"/>
</dbReference>
<protein>
    <recommendedName>
        <fullName evidence="1">Thioredoxin domain-containing protein</fullName>
    </recommendedName>
</protein>
<dbReference type="SUPFAM" id="SSF52833">
    <property type="entry name" value="Thioredoxin-like"/>
    <property type="match status" value="1"/>
</dbReference>
<dbReference type="EMBL" id="JWZT01002320">
    <property type="protein sequence ID" value="KII69658.1"/>
    <property type="molecule type" value="Genomic_DNA"/>
</dbReference>
<gene>
    <name evidence="2" type="ORF">RF11_07253</name>
</gene>
<dbReference type="OrthoDB" id="2121326at2759"/>
<organism evidence="2 3">
    <name type="scientific">Thelohanellus kitauei</name>
    <name type="common">Myxosporean</name>
    <dbReference type="NCBI Taxonomy" id="669202"/>
    <lineage>
        <taxon>Eukaryota</taxon>
        <taxon>Metazoa</taxon>
        <taxon>Cnidaria</taxon>
        <taxon>Myxozoa</taxon>
        <taxon>Myxosporea</taxon>
        <taxon>Bivalvulida</taxon>
        <taxon>Platysporina</taxon>
        <taxon>Myxobolidae</taxon>
        <taxon>Thelohanellus</taxon>
    </lineage>
</organism>
<reference evidence="2 3" key="1">
    <citation type="journal article" date="2014" name="Genome Biol. Evol.">
        <title>The genome of the myxosporean Thelohanellus kitauei shows adaptations to nutrient acquisition within its fish host.</title>
        <authorList>
            <person name="Yang Y."/>
            <person name="Xiong J."/>
            <person name="Zhou Z."/>
            <person name="Huo F."/>
            <person name="Miao W."/>
            <person name="Ran C."/>
            <person name="Liu Y."/>
            <person name="Zhang J."/>
            <person name="Feng J."/>
            <person name="Wang M."/>
            <person name="Wang M."/>
            <person name="Wang L."/>
            <person name="Yao B."/>
        </authorList>
    </citation>
    <scope>NUCLEOTIDE SEQUENCE [LARGE SCALE GENOMIC DNA]</scope>
    <source>
        <strain evidence="2">Wuqing</strain>
    </source>
</reference>
<proteinExistence type="predicted"/>
<comment type="caution">
    <text evidence="2">The sequence shown here is derived from an EMBL/GenBank/DDBJ whole genome shotgun (WGS) entry which is preliminary data.</text>
</comment>
<dbReference type="CDD" id="cd02947">
    <property type="entry name" value="TRX_family"/>
    <property type="match status" value="1"/>
</dbReference>
<dbReference type="InterPro" id="IPR036249">
    <property type="entry name" value="Thioredoxin-like_sf"/>
</dbReference>
<feature type="domain" description="Thioredoxin" evidence="1">
    <location>
        <begin position="4"/>
        <end position="97"/>
    </location>
</feature>
<dbReference type="AlphaFoldDB" id="A0A0C2JJU4"/>
<evidence type="ECO:0000313" key="2">
    <source>
        <dbReference type="EMBL" id="KII69658.1"/>
    </source>
</evidence>
<dbReference type="Proteomes" id="UP000031668">
    <property type="component" value="Unassembled WGS sequence"/>
</dbReference>
<evidence type="ECO:0000313" key="3">
    <source>
        <dbReference type="Proteomes" id="UP000031668"/>
    </source>
</evidence>
<name>A0A0C2JJU4_THEKT</name>